<evidence type="ECO:0000256" key="2">
    <source>
        <dbReference type="ARBA" id="ARBA00012438"/>
    </source>
</evidence>
<dbReference type="SUPFAM" id="SSF55785">
    <property type="entry name" value="PYP-like sensor domain (PAS domain)"/>
    <property type="match status" value="1"/>
</dbReference>
<evidence type="ECO:0000259" key="6">
    <source>
        <dbReference type="PROSITE" id="PS50112"/>
    </source>
</evidence>
<keyword evidence="4" id="KW-0175">Coiled coil</keyword>
<dbReference type="EMBL" id="NHNI01000002">
    <property type="protein sequence ID" value="OZY84956.1"/>
    <property type="molecule type" value="Genomic_DNA"/>
</dbReference>
<comment type="catalytic activity">
    <reaction evidence="1">
        <text>ATP + protein L-histidine = ADP + protein N-phospho-L-histidine.</text>
        <dbReference type="EC" id="2.7.13.3"/>
    </reaction>
</comment>
<dbReference type="SUPFAM" id="SSF47384">
    <property type="entry name" value="Homodimeric domain of signal transducing histidine kinase"/>
    <property type="match status" value="1"/>
</dbReference>
<reference evidence="8" key="1">
    <citation type="submission" date="2017-05" db="EMBL/GenBank/DDBJ databases">
        <authorList>
            <person name="Barney B.M."/>
        </authorList>
    </citation>
    <scope>NUCLEOTIDE SEQUENCE [LARGE SCALE GENOMIC DNA]</scope>
    <source>
        <strain evidence="8">PSBB022</strain>
    </source>
</reference>
<evidence type="ECO:0000259" key="5">
    <source>
        <dbReference type="PROSITE" id="PS50109"/>
    </source>
</evidence>
<keyword evidence="7" id="KW-0418">Kinase</keyword>
<dbReference type="CDD" id="cd00082">
    <property type="entry name" value="HisKA"/>
    <property type="match status" value="1"/>
</dbReference>
<dbReference type="EC" id="2.7.13.3" evidence="2"/>
<evidence type="ECO:0000256" key="3">
    <source>
        <dbReference type="ARBA" id="ARBA00022553"/>
    </source>
</evidence>
<dbReference type="InterPro" id="IPR004358">
    <property type="entry name" value="Sig_transdc_His_kin-like_C"/>
</dbReference>
<dbReference type="SUPFAM" id="SSF55874">
    <property type="entry name" value="ATPase domain of HSP90 chaperone/DNA topoisomerase II/histidine kinase"/>
    <property type="match status" value="1"/>
</dbReference>
<organism evidence="7 8">
    <name type="scientific">Cellvibrio mixtus</name>
    <dbReference type="NCBI Taxonomy" id="39650"/>
    <lineage>
        <taxon>Bacteria</taxon>
        <taxon>Pseudomonadati</taxon>
        <taxon>Pseudomonadota</taxon>
        <taxon>Gammaproteobacteria</taxon>
        <taxon>Cellvibrionales</taxon>
        <taxon>Cellvibrionaceae</taxon>
        <taxon>Cellvibrio</taxon>
    </lineage>
</organism>
<dbReference type="PANTHER" id="PTHR43065">
    <property type="entry name" value="SENSOR HISTIDINE KINASE"/>
    <property type="match status" value="1"/>
</dbReference>
<dbReference type="InterPro" id="IPR036890">
    <property type="entry name" value="HATPase_C_sf"/>
</dbReference>
<dbReference type="InterPro" id="IPR005467">
    <property type="entry name" value="His_kinase_dom"/>
</dbReference>
<evidence type="ECO:0000256" key="4">
    <source>
        <dbReference type="SAM" id="Coils"/>
    </source>
</evidence>
<evidence type="ECO:0000256" key="1">
    <source>
        <dbReference type="ARBA" id="ARBA00000085"/>
    </source>
</evidence>
<dbReference type="InterPro" id="IPR000014">
    <property type="entry name" value="PAS"/>
</dbReference>
<evidence type="ECO:0000313" key="8">
    <source>
        <dbReference type="Proteomes" id="UP000216101"/>
    </source>
</evidence>
<dbReference type="GO" id="GO:0000155">
    <property type="term" value="F:phosphorelay sensor kinase activity"/>
    <property type="evidence" value="ECO:0007669"/>
    <property type="project" value="InterPro"/>
</dbReference>
<keyword evidence="7" id="KW-0808">Transferase</keyword>
<dbReference type="InterPro" id="IPR003661">
    <property type="entry name" value="HisK_dim/P_dom"/>
</dbReference>
<comment type="caution">
    <text evidence="7">The sequence shown here is derived from an EMBL/GenBank/DDBJ whole genome shotgun (WGS) entry which is preliminary data.</text>
</comment>
<dbReference type="AlphaFoldDB" id="A0A266Q5R9"/>
<dbReference type="Gene3D" id="3.30.565.10">
    <property type="entry name" value="Histidine kinase-like ATPase, C-terminal domain"/>
    <property type="match status" value="1"/>
</dbReference>
<dbReference type="SMART" id="SM00388">
    <property type="entry name" value="HisKA"/>
    <property type="match status" value="1"/>
</dbReference>
<proteinExistence type="predicted"/>
<feature type="domain" description="Histidine kinase" evidence="5">
    <location>
        <begin position="217"/>
        <end position="442"/>
    </location>
</feature>
<dbReference type="PANTHER" id="PTHR43065:SF29">
    <property type="entry name" value="SENSOR PROTEIN KINASE FLES"/>
    <property type="match status" value="1"/>
</dbReference>
<dbReference type="Proteomes" id="UP000216101">
    <property type="component" value="Unassembled WGS sequence"/>
</dbReference>
<dbReference type="InterPro" id="IPR035965">
    <property type="entry name" value="PAS-like_dom_sf"/>
</dbReference>
<dbReference type="Pfam" id="PF00512">
    <property type="entry name" value="HisKA"/>
    <property type="match status" value="1"/>
</dbReference>
<dbReference type="Pfam" id="PF02518">
    <property type="entry name" value="HATPase_c"/>
    <property type="match status" value="1"/>
</dbReference>
<dbReference type="RefSeq" id="WP_094985921.1">
    <property type="nucleotide sequence ID" value="NZ_NHNI01000002.1"/>
</dbReference>
<dbReference type="CDD" id="cd00130">
    <property type="entry name" value="PAS"/>
    <property type="match status" value="1"/>
</dbReference>
<dbReference type="PRINTS" id="PR00344">
    <property type="entry name" value="BCTRLSENSOR"/>
</dbReference>
<dbReference type="Gene3D" id="1.10.287.130">
    <property type="match status" value="1"/>
</dbReference>
<dbReference type="SMART" id="SM00091">
    <property type="entry name" value="PAS"/>
    <property type="match status" value="1"/>
</dbReference>
<feature type="domain" description="PAS" evidence="6">
    <location>
        <begin position="103"/>
        <end position="139"/>
    </location>
</feature>
<keyword evidence="3" id="KW-0597">Phosphoprotein</keyword>
<dbReference type="Gene3D" id="3.30.450.20">
    <property type="entry name" value="PAS domain"/>
    <property type="match status" value="1"/>
</dbReference>
<keyword evidence="8" id="KW-1185">Reference proteome</keyword>
<dbReference type="InterPro" id="IPR003594">
    <property type="entry name" value="HATPase_dom"/>
</dbReference>
<gene>
    <name evidence="7" type="ORF">CBP51_17515</name>
</gene>
<evidence type="ECO:0000313" key="7">
    <source>
        <dbReference type="EMBL" id="OZY84956.1"/>
    </source>
</evidence>
<name>A0A266Q5R9_9GAMM</name>
<dbReference type="SMART" id="SM00387">
    <property type="entry name" value="HATPase_c"/>
    <property type="match status" value="1"/>
</dbReference>
<dbReference type="InterPro" id="IPR036097">
    <property type="entry name" value="HisK_dim/P_sf"/>
</dbReference>
<accession>A0A266Q5R9</accession>
<dbReference type="Pfam" id="PF13188">
    <property type="entry name" value="PAS_8"/>
    <property type="match status" value="1"/>
</dbReference>
<protein>
    <recommendedName>
        <fullName evidence="2">histidine kinase</fullName>
        <ecNumber evidence="2">2.7.13.3</ecNumber>
    </recommendedName>
</protein>
<dbReference type="STRING" id="1209072.GCA_000766945_00850"/>
<feature type="coiled-coil region" evidence="4">
    <location>
        <begin position="65"/>
        <end position="99"/>
    </location>
</feature>
<sequence length="448" mass="49597">MTQALLNTVDKAGLTLVPVGDAANTNAGVLLTRPLVQEPLLVKDRVLAEKSQDLKSAFALFDQLSNQLADSYHLLENRVAELNEELSSLSDRRLQELAEKEKLAHRLESLLNFLPGGVVVLDSSGRVSECNPAALDLLGEPLQGELWREVIKRSFAPRQDDGHEVSLHDGRRISIQTRNLGEDGQIILLTDQTETRRLQGELSRHERLSALGKMMGALAHQIRTPLSSAMLYAGHLCDGKLDDMRRQQFSEKILGRLNNIERQIQDMLFYVKGELQLNDVISVAQLQNELAEAMEVPLMTSESSCEWVMNCREEYIQCNRDALVGAVLNLVNNAIQAVERKAHLRIEFNTYPHALKSATDKHRLPLEQEAPRLWIRVCDKGPGMAPELLNAVGDLFVTTKAQGTGLGLSVVQAVARAHHGKFLLQSTVGKGTCASLLIPFATFQSQGN</sequence>
<dbReference type="PROSITE" id="PS50109">
    <property type="entry name" value="HIS_KIN"/>
    <property type="match status" value="1"/>
</dbReference>
<dbReference type="PROSITE" id="PS50112">
    <property type="entry name" value="PAS"/>
    <property type="match status" value="1"/>
</dbReference>